<reference evidence="3" key="1">
    <citation type="journal article" date="2019" name="Int. J. Syst. Evol. Microbiol.">
        <title>The Global Catalogue of Microorganisms (GCM) 10K type strain sequencing project: providing services to taxonomists for standard genome sequencing and annotation.</title>
        <authorList>
            <consortium name="The Broad Institute Genomics Platform"/>
            <consortium name="The Broad Institute Genome Sequencing Center for Infectious Disease"/>
            <person name="Wu L."/>
            <person name="Ma J."/>
        </authorList>
    </citation>
    <scope>NUCLEOTIDE SEQUENCE [LARGE SCALE GENOMIC DNA]</scope>
    <source>
        <strain evidence="3">JCM 12393</strain>
    </source>
</reference>
<evidence type="ECO:0000256" key="1">
    <source>
        <dbReference type="SAM" id="MobiDB-lite"/>
    </source>
</evidence>
<name>A0ABP4J6R8_9ACTN</name>
<protein>
    <submittedName>
        <fullName evidence="2">Uncharacterized protein</fullName>
    </submittedName>
</protein>
<dbReference type="EMBL" id="BAAAKJ010000313">
    <property type="protein sequence ID" value="GAA1406613.1"/>
    <property type="molecule type" value="Genomic_DNA"/>
</dbReference>
<organism evidence="2 3">
    <name type="scientific">Kitasatospora putterlickiae</name>
    <dbReference type="NCBI Taxonomy" id="221725"/>
    <lineage>
        <taxon>Bacteria</taxon>
        <taxon>Bacillati</taxon>
        <taxon>Actinomycetota</taxon>
        <taxon>Actinomycetes</taxon>
        <taxon>Kitasatosporales</taxon>
        <taxon>Streptomycetaceae</taxon>
        <taxon>Kitasatospora</taxon>
    </lineage>
</organism>
<comment type="caution">
    <text evidence="2">The sequence shown here is derived from an EMBL/GenBank/DDBJ whole genome shotgun (WGS) entry which is preliminary data.</text>
</comment>
<feature type="region of interest" description="Disordered" evidence="1">
    <location>
        <begin position="1"/>
        <end position="85"/>
    </location>
</feature>
<evidence type="ECO:0000313" key="2">
    <source>
        <dbReference type="EMBL" id="GAA1406613.1"/>
    </source>
</evidence>
<gene>
    <name evidence="2" type="ORF">GCM10009639_54630</name>
</gene>
<sequence>MEEAVAAFPREISGSAAAPARSDQPSTRPPINTSTAANTPTWTGLTETPGRILDSPILGNGESCAPVRTTHTPTGEGSVVESKVS</sequence>
<keyword evidence="3" id="KW-1185">Reference proteome</keyword>
<evidence type="ECO:0000313" key="3">
    <source>
        <dbReference type="Proteomes" id="UP001499863"/>
    </source>
</evidence>
<proteinExistence type="predicted"/>
<dbReference type="Proteomes" id="UP001499863">
    <property type="component" value="Unassembled WGS sequence"/>
</dbReference>
<feature type="compositionally biased region" description="Polar residues" evidence="1">
    <location>
        <begin position="23"/>
        <end position="46"/>
    </location>
</feature>
<accession>A0ABP4J6R8</accession>